<accession>A0ABX0PBJ7</accession>
<sequence length="50" mass="5360">MRQPSAAHWASSAFDLACGARHAFDFHLHVVREPGRATRSRPAGGSLAAM</sequence>
<reference evidence="1 2" key="1">
    <citation type="submission" date="2020-03" db="EMBL/GenBank/DDBJ databases">
        <title>Genome sequence of strain Massilia sp. TW-1.</title>
        <authorList>
            <person name="Chaudhary D.K."/>
        </authorList>
    </citation>
    <scope>NUCLEOTIDE SEQUENCE [LARGE SCALE GENOMIC DNA]</scope>
    <source>
        <strain evidence="1 2">TW-1</strain>
    </source>
</reference>
<keyword evidence="2" id="KW-1185">Reference proteome</keyword>
<name>A0ABX0PBJ7_9BURK</name>
<evidence type="ECO:0000313" key="2">
    <source>
        <dbReference type="Proteomes" id="UP000716322"/>
    </source>
</evidence>
<dbReference type="RefSeq" id="WP_208296185.1">
    <property type="nucleotide sequence ID" value="NZ_JAAQOM010000007.1"/>
</dbReference>
<dbReference type="EMBL" id="JAAQOM010000007">
    <property type="protein sequence ID" value="NIA54713.1"/>
    <property type="molecule type" value="Genomic_DNA"/>
</dbReference>
<dbReference type="Proteomes" id="UP000716322">
    <property type="component" value="Unassembled WGS sequence"/>
</dbReference>
<protein>
    <submittedName>
        <fullName evidence="1">Uncharacterized protein</fullName>
    </submittedName>
</protein>
<proteinExistence type="predicted"/>
<organism evidence="1 2">
    <name type="scientific">Telluria antibiotica</name>
    <dbReference type="NCBI Taxonomy" id="2717319"/>
    <lineage>
        <taxon>Bacteria</taxon>
        <taxon>Pseudomonadati</taxon>
        <taxon>Pseudomonadota</taxon>
        <taxon>Betaproteobacteria</taxon>
        <taxon>Burkholderiales</taxon>
        <taxon>Oxalobacteraceae</taxon>
        <taxon>Telluria group</taxon>
        <taxon>Telluria</taxon>
    </lineage>
</organism>
<evidence type="ECO:0000313" key="1">
    <source>
        <dbReference type="EMBL" id="NIA54713.1"/>
    </source>
</evidence>
<comment type="caution">
    <text evidence="1">The sequence shown here is derived from an EMBL/GenBank/DDBJ whole genome shotgun (WGS) entry which is preliminary data.</text>
</comment>
<gene>
    <name evidence="1" type="ORF">HAV22_13810</name>
</gene>